<proteinExistence type="predicted"/>
<dbReference type="EMBL" id="UOEX01000389">
    <property type="protein sequence ID" value="VAW41566.1"/>
    <property type="molecule type" value="Genomic_DNA"/>
</dbReference>
<sequence length="58" mass="6301">MNELQQILATMEPAEALAALTPQLKTILTNLDEEARVNFVTNIIDEAGGDKISSMVDL</sequence>
<name>A0A3B0WAF6_9ZZZZ</name>
<gene>
    <name evidence="1" type="ORF">MNBD_DELTA03-1790</name>
</gene>
<accession>A0A3B0WAF6</accession>
<organism evidence="1">
    <name type="scientific">hydrothermal vent metagenome</name>
    <dbReference type="NCBI Taxonomy" id="652676"/>
    <lineage>
        <taxon>unclassified sequences</taxon>
        <taxon>metagenomes</taxon>
        <taxon>ecological metagenomes</taxon>
    </lineage>
</organism>
<protein>
    <submittedName>
        <fullName evidence="1">Uncharacterized protein</fullName>
    </submittedName>
</protein>
<dbReference type="AlphaFoldDB" id="A0A3B0WAF6"/>
<reference evidence="1" key="1">
    <citation type="submission" date="2018-06" db="EMBL/GenBank/DDBJ databases">
        <authorList>
            <person name="Zhirakovskaya E."/>
        </authorList>
    </citation>
    <scope>NUCLEOTIDE SEQUENCE</scope>
</reference>
<evidence type="ECO:0000313" key="1">
    <source>
        <dbReference type="EMBL" id="VAW41566.1"/>
    </source>
</evidence>